<dbReference type="EMBL" id="SWKU01000050">
    <property type="protein sequence ID" value="KAF2993609.1"/>
    <property type="molecule type" value="Genomic_DNA"/>
</dbReference>
<evidence type="ECO:0000313" key="3">
    <source>
        <dbReference type="Proteomes" id="UP000801428"/>
    </source>
</evidence>
<dbReference type="SUPFAM" id="SSF81383">
    <property type="entry name" value="F-box domain"/>
    <property type="match status" value="1"/>
</dbReference>
<dbReference type="Pfam" id="PF12937">
    <property type="entry name" value="F-box-like"/>
    <property type="match status" value="1"/>
</dbReference>
<evidence type="ECO:0000313" key="2">
    <source>
        <dbReference type="EMBL" id="KAF2993609.1"/>
    </source>
</evidence>
<sequence>MRRAEYAESICQYLRDTYRDAILESELEGQDDAARALASYDSDSTDAALGPLPTEILEGILRYLDFWTLARCLRVSKHWNAMISRSPQLQQALFLSPNTGEVSDGPTLIFKLVIDTRKSRMPEHQQRPIFWIDVGKAYSNPLQSPRSRLPADSVVFNPILQNMFRSAHVVETPSLPATPETESTKWRDPTALCRTARGLPGAIWRRMLITQPPTQTITMECDFTFDPSYRCKAWTPYTVDGGITIEDFFSLVQTRIELSFDDYRRDQSYRLGDNG</sequence>
<name>A0A9P4W5D0_CURKU</name>
<keyword evidence="3" id="KW-1185">Reference proteome</keyword>
<accession>A0A9P4W5D0</accession>
<dbReference type="Gene3D" id="1.20.1280.50">
    <property type="match status" value="1"/>
</dbReference>
<gene>
    <name evidence="2" type="ORF">E8E13_001633</name>
</gene>
<dbReference type="InterPro" id="IPR001810">
    <property type="entry name" value="F-box_dom"/>
</dbReference>
<dbReference type="SMART" id="SM00256">
    <property type="entry name" value="FBOX"/>
    <property type="match status" value="1"/>
</dbReference>
<dbReference type="Proteomes" id="UP000801428">
    <property type="component" value="Unassembled WGS sequence"/>
</dbReference>
<protein>
    <recommendedName>
        <fullName evidence="1">F-box domain-containing protein</fullName>
    </recommendedName>
</protein>
<organism evidence="2 3">
    <name type="scientific">Curvularia kusanoi</name>
    <name type="common">Cochliobolus kusanoi</name>
    <dbReference type="NCBI Taxonomy" id="90978"/>
    <lineage>
        <taxon>Eukaryota</taxon>
        <taxon>Fungi</taxon>
        <taxon>Dikarya</taxon>
        <taxon>Ascomycota</taxon>
        <taxon>Pezizomycotina</taxon>
        <taxon>Dothideomycetes</taxon>
        <taxon>Pleosporomycetidae</taxon>
        <taxon>Pleosporales</taxon>
        <taxon>Pleosporineae</taxon>
        <taxon>Pleosporaceae</taxon>
        <taxon>Curvularia</taxon>
    </lineage>
</organism>
<dbReference type="AlphaFoldDB" id="A0A9P4W5D0"/>
<proteinExistence type="predicted"/>
<dbReference type="OrthoDB" id="3800738at2759"/>
<evidence type="ECO:0000259" key="1">
    <source>
        <dbReference type="PROSITE" id="PS50181"/>
    </source>
</evidence>
<dbReference type="InterPro" id="IPR036047">
    <property type="entry name" value="F-box-like_dom_sf"/>
</dbReference>
<reference evidence="2" key="1">
    <citation type="submission" date="2019-04" db="EMBL/GenBank/DDBJ databases">
        <title>Sequencing of skin fungus with MAO and IRED activity.</title>
        <authorList>
            <person name="Marsaioli A.J."/>
            <person name="Bonatto J.M.C."/>
            <person name="Reis Junior O."/>
        </authorList>
    </citation>
    <scope>NUCLEOTIDE SEQUENCE</scope>
    <source>
        <strain evidence="2">30M1</strain>
    </source>
</reference>
<comment type="caution">
    <text evidence="2">The sequence shown here is derived from an EMBL/GenBank/DDBJ whole genome shotgun (WGS) entry which is preliminary data.</text>
</comment>
<feature type="domain" description="F-box" evidence="1">
    <location>
        <begin position="46"/>
        <end position="92"/>
    </location>
</feature>
<dbReference type="PROSITE" id="PS50181">
    <property type="entry name" value="FBOX"/>
    <property type="match status" value="1"/>
</dbReference>